<evidence type="ECO:0000256" key="5">
    <source>
        <dbReference type="ARBA" id="ARBA00023055"/>
    </source>
</evidence>
<dbReference type="Proteomes" id="UP000011777">
    <property type="component" value="Unassembled WGS sequence"/>
</dbReference>
<feature type="transmembrane region" description="Helical" evidence="9">
    <location>
        <begin position="221"/>
        <end position="243"/>
    </location>
</feature>
<gene>
    <name evidence="10" type="ORF">G210_4281</name>
</gene>
<evidence type="ECO:0000256" key="6">
    <source>
        <dbReference type="ARBA" id="ARBA00023136"/>
    </source>
</evidence>
<comment type="similarity">
    <text evidence="2">Belongs to the lipid-translocating exporter (LTE) (TC 9.A.26.1) family.</text>
</comment>
<keyword evidence="4 9" id="KW-1133">Transmembrane helix</keyword>
<feature type="transmembrane region" description="Helical" evidence="9">
    <location>
        <begin position="120"/>
        <end position="139"/>
    </location>
</feature>
<comment type="caution">
    <text evidence="10">The sequence shown here is derived from an EMBL/GenBank/DDBJ whole genome shotgun (WGS) entry which is preliminary data.</text>
</comment>
<comment type="subcellular location">
    <subcellularLocation>
        <location evidence="1">Cell membrane</location>
        <topology evidence="1">Multi-pass membrane protein</topology>
    </subcellularLocation>
</comment>
<dbReference type="PANTHER" id="PTHR31465:SF9">
    <property type="entry name" value="SPHINGOID LONG-CHAIN BASE TRANSPORTER RSB1"/>
    <property type="match status" value="1"/>
</dbReference>
<name>M3HEA1_CANMX</name>
<evidence type="ECO:0000313" key="10">
    <source>
        <dbReference type="EMBL" id="EMG45537.1"/>
    </source>
</evidence>
<dbReference type="AlphaFoldDB" id="M3HEA1"/>
<dbReference type="InterPro" id="IPR007568">
    <property type="entry name" value="RTA1"/>
</dbReference>
<evidence type="ECO:0000256" key="7">
    <source>
        <dbReference type="ARBA" id="ARBA00037472"/>
    </source>
</evidence>
<feature type="transmembrane region" description="Helical" evidence="9">
    <location>
        <begin position="255"/>
        <end position="281"/>
    </location>
</feature>
<evidence type="ECO:0000256" key="9">
    <source>
        <dbReference type="SAM" id="Phobius"/>
    </source>
</evidence>
<accession>M3HEA1</accession>
<evidence type="ECO:0000256" key="3">
    <source>
        <dbReference type="ARBA" id="ARBA00022692"/>
    </source>
</evidence>
<evidence type="ECO:0000313" key="11">
    <source>
        <dbReference type="Proteomes" id="UP000011777"/>
    </source>
</evidence>
<feature type="transmembrane region" description="Helical" evidence="9">
    <location>
        <begin position="146"/>
        <end position="164"/>
    </location>
</feature>
<dbReference type="GO" id="GO:0006869">
    <property type="term" value="P:lipid transport"/>
    <property type="evidence" value="ECO:0007669"/>
    <property type="project" value="UniProtKB-KW"/>
</dbReference>
<comment type="function">
    <text evidence="7">Catalyzes the ATP-dependent translocation of sphingoid long-chain bases (LCBs) from the cytoplasmic site toward the extracytoplasmic side of the membrane (flip-flop). Involved in the establishment of the functional lipid asymmetry of the plasma membrane. Regulates intracellular levels of LCBs, sphingolipid precursors that are growth inhibitory at increased levels.</text>
</comment>
<dbReference type="OMA" id="YLCQIIC"/>
<keyword evidence="11" id="KW-1185">Reference proteome</keyword>
<keyword evidence="5" id="KW-0445">Lipid transport</keyword>
<organism evidence="10 11">
    <name type="scientific">Candida maltosa (strain Xu316)</name>
    <name type="common">Yeast</name>
    <dbReference type="NCBI Taxonomy" id="1245528"/>
    <lineage>
        <taxon>Eukaryota</taxon>
        <taxon>Fungi</taxon>
        <taxon>Dikarya</taxon>
        <taxon>Ascomycota</taxon>
        <taxon>Saccharomycotina</taxon>
        <taxon>Pichiomycetes</taxon>
        <taxon>Debaryomycetaceae</taxon>
        <taxon>Candida/Lodderomyces clade</taxon>
        <taxon>Candida</taxon>
    </lineage>
</organism>
<reference evidence="10 11" key="1">
    <citation type="submission" date="2013-02" db="EMBL/GenBank/DDBJ databases">
        <title>Genome sequence of Candida maltosa Xu316, a potential industrial strain for xylitol and ethanol production.</title>
        <authorList>
            <person name="Yu J."/>
            <person name="Wang Q."/>
            <person name="Geng X."/>
            <person name="Bao W."/>
            <person name="He P."/>
            <person name="Cai J."/>
        </authorList>
    </citation>
    <scope>NUCLEOTIDE SEQUENCE [LARGE SCALE GENOMIC DNA]</scope>
    <source>
        <strain evidence="11">Xu316</strain>
    </source>
</reference>
<dbReference type="GO" id="GO:0005886">
    <property type="term" value="C:plasma membrane"/>
    <property type="evidence" value="ECO:0007669"/>
    <property type="project" value="UniProtKB-SubCell"/>
</dbReference>
<proteinExistence type="inferred from homology"/>
<dbReference type="STRING" id="1245528.M3HEA1"/>
<protein>
    <recommendedName>
        <fullName evidence="8">Sphingoid long-chain base transporter RSB1</fullName>
    </recommendedName>
</protein>
<feature type="transmembrane region" description="Helical" evidence="9">
    <location>
        <begin position="176"/>
        <end position="200"/>
    </location>
</feature>
<evidence type="ECO:0000256" key="4">
    <source>
        <dbReference type="ARBA" id="ARBA00022989"/>
    </source>
</evidence>
<dbReference type="eggNOG" id="ENOG502QU4U">
    <property type="taxonomic scope" value="Eukaryota"/>
</dbReference>
<dbReference type="EMBL" id="AOGT01002443">
    <property type="protein sequence ID" value="EMG45537.1"/>
    <property type="molecule type" value="Genomic_DNA"/>
</dbReference>
<evidence type="ECO:0000256" key="2">
    <source>
        <dbReference type="ARBA" id="ARBA00009969"/>
    </source>
</evidence>
<feature type="transmembrane region" description="Helical" evidence="9">
    <location>
        <begin position="371"/>
        <end position="390"/>
    </location>
</feature>
<sequence length="518" mass="58934">MDATTLLNQYLPTWTPTSIPTSTIISTIDPTNTAGLALTLLEIQQEIQTQTNTISLYFLSKKARGVAASITLINDQNFLATATNTVDFPQITEEMFNATLNLKDLEWSANLYAMNLSVPFNALFTILFGILFLYFLIIGYWSKTKYFTVCMVCGCGLEMAGYLARTLAHYSWSDPNMFLCQIICLTISPAFIMAGIYYLLSQLIIMYGRAYSIIKPIWFSYIFIACDIISLVIQAAGGAAAAISLRLFKDTALGTYIMVAGIAFQVVSMTLFLGLLFDFIYRSFFKSNPKVRFSVAKFCCLLFNTRNSYQLRNELEPYYNPNFSHLRKRPFFNYLPLVILLSVIFIYVRCLYRVVELSEGWRGYLITHEEYIFALDALMVLLGCGIYVFFHPGLIFGKNATKNLSISKSDSTDNNDNDDDEKVHHDYDQKNRHVSVVTDVEYGNPQPPPLQSHPISQKYNNPYLLPTRFSHNKHRSESNCSNFTTTTIASYNSKFEFHSNFSQMSSPPPPTHNQRVFL</sequence>
<dbReference type="Pfam" id="PF04479">
    <property type="entry name" value="RTA1"/>
    <property type="match status" value="1"/>
</dbReference>
<dbReference type="HOGENOM" id="CLU_033465_6_3_1"/>
<keyword evidence="5" id="KW-0813">Transport</keyword>
<evidence type="ECO:0000256" key="1">
    <source>
        <dbReference type="ARBA" id="ARBA00004651"/>
    </source>
</evidence>
<dbReference type="OrthoDB" id="3358017at2759"/>
<dbReference type="GO" id="GO:0000324">
    <property type="term" value="C:fungal-type vacuole"/>
    <property type="evidence" value="ECO:0007669"/>
    <property type="project" value="TreeGrafter"/>
</dbReference>
<feature type="transmembrane region" description="Helical" evidence="9">
    <location>
        <begin position="331"/>
        <end position="351"/>
    </location>
</feature>
<evidence type="ECO:0000256" key="8">
    <source>
        <dbReference type="ARBA" id="ARBA00041117"/>
    </source>
</evidence>
<keyword evidence="6 9" id="KW-0472">Membrane</keyword>
<keyword evidence="3 9" id="KW-0812">Transmembrane</keyword>
<dbReference type="PANTHER" id="PTHR31465">
    <property type="entry name" value="PROTEIN RTA1-RELATED"/>
    <property type="match status" value="1"/>
</dbReference>